<keyword evidence="2" id="KW-1185">Reference proteome</keyword>
<dbReference type="Proteomes" id="UP001550210">
    <property type="component" value="Unassembled WGS sequence"/>
</dbReference>
<dbReference type="Gene3D" id="3.30.200.20">
    <property type="entry name" value="Phosphorylase Kinase, domain 1"/>
    <property type="match status" value="1"/>
</dbReference>
<evidence type="ECO:0008006" key="3">
    <source>
        <dbReference type="Google" id="ProtNLM"/>
    </source>
</evidence>
<gene>
    <name evidence="1" type="ORF">ABZZ21_23295</name>
</gene>
<sequence length="72" mass="8210">MSRGERIADRYELCTPIGHSAMGEVWERTEARRKGAAFALRCLSPDADPGELSLETRSFWQTPQCATPQWQR</sequence>
<reference evidence="1 2" key="1">
    <citation type="submission" date="2024-06" db="EMBL/GenBank/DDBJ databases">
        <title>The Natural Products Discovery Center: Release of the First 8490 Sequenced Strains for Exploring Actinobacteria Biosynthetic Diversity.</title>
        <authorList>
            <person name="Kalkreuter E."/>
            <person name="Kautsar S.A."/>
            <person name="Yang D."/>
            <person name="Bader C.D."/>
            <person name="Teijaro C.N."/>
            <person name="Fluegel L."/>
            <person name="Davis C.M."/>
            <person name="Simpson J.R."/>
            <person name="Lauterbach L."/>
            <person name="Steele A.D."/>
            <person name="Gui C."/>
            <person name="Meng S."/>
            <person name="Li G."/>
            <person name="Viehrig K."/>
            <person name="Ye F."/>
            <person name="Su P."/>
            <person name="Kiefer A.F."/>
            <person name="Nichols A."/>
            <person name="Cepeda A.J."/>
            <person name="Yan W."/>
            <person name="Fan B."/>
            <person name="Jiang Y."/>
            <person name="Adhikari A."/>
            <person name="Zheng C.-J."/>
            <person name="Schuster L."/>
            <person name="Cowan T.M."/>
            <person name="Smanski M.J."/>
            <person name="Chevrette M.G."/>
            <person name="De Carvalho L.P.S."/>
            <person name="Shen B."/>
        </authorList>
    </citation>
    <scope>NUCLEOTIDE SEQUENCE [LARGE SCALE GENOMIC DNA]</scope>
    <source>
        <strain evidence="1 2">NPDC006434</strain>
    </source>
</reference>
<comment type="caution">
    <text evidence="1">The sequence shown here is derived from an EMBL/GenBank/DDBJ whole genome shotgun (WGS) entry which is preliminary data.</text>
</comment>
<protein>
    <recommendedName>
        <fullName evidence="3">Serine/threonine protein kinase</fullName>
    </recommendedName>
</protein>
<name>A0ABV2V0R8_9ACTN</name>
<dbReference type="RefSeq" id="WP_355398689.1">
    <property type="nucleotide sequence ID" value="NZ_JBEGHN010000017.1"/>
</dbReference>
<proteinExistence type="predicted"/>
<dbReference type="EMBL" id="JBEXPZ010000030">
    <property type="protein sequence ID" value="MET9847419.1"/>
    <property type="molecule type" value="Genomic_DNA"/>
</dbReference>
<accession>A0ABV2V0R8</accession>
<evidence type="ECO:0000313" key="2">
    <source>
        <dbReference type="Proteomes" id="UP001550210"/>
    </source>
</evidence>
<organism evidence="1 2">
    <name type="scientific">Streptomyces ossamyceticus</name>
    <dbReference type="NCBI Taxonomy" id="249581"/>
    <lineage>
        <taxon>Bacteria</taxon>
        <taxon>Bacillati</taxon>
        <taxon>Actinomycetota</taxon>
        <taxon>Actinomycetes</taxon>
        <taxon>Kitasatosporales</taxon>
        <taxon>Streptomycetaceae</taxon>
        <taxon>Streptomyces</taxon>
    </lineage>
</organism>
<evidence type="ECO:0000313" key="1">
    <source>
        <dbReference type="EMBL" id="MET9847419.1"/>
    </source>
</evidence>